<dbReference type="EMBL" id="JANBVN010000004">
    <property type="protein sequence ID" value="KAJ9165406.1"/>
    <property type="molecule type" value="Genomic_DNA"/>
</dbReference>
<reference evidence="2" key="1">
    <citation type="submission" date="2022-07" db="EMBL/GenBank/DDBJ databases">
        <title>Fungi with potential for degradation of polypropylene.</title>
        <authorList>
            <person name="Gostincar C."/>
        </authorList>
    </citation>
    <scope>NUCLEOTIDE SEQUENCE</scope>
    <source>
        <strain evidence="2">EXF-13287</strain>
    </source>
</reference>
<accession>A0AA38VTY9</accession>
<name>A0AA38VTY9_9PEZI</name>
<evidence type="ECO:0000313" key="2">
    <source>
        <dbReference type="EMBL" id="KAJ9165406.1"/>
    </source>
</evidence>
<organism evidence="2 3">
    <name type="scientific">Coniochaeta hoffmannii</name>
    <dbReference type="NCBI Taxonomy" id="91930"/>
    <lineage>
        <taxon>Eukaryota</taxon>
        <taxon>Fungi</taxon>
        <taxon>Dikarya</taxon>
        <taxon>Ascomycota</taxon>
        <taxon>Pezizomycotina</taxon>
        <taxon>Sordariomycetes</taxon>
        <taxon>Sordariomycetidae</taxon>
        <taxon>Coniochaetales</taxon>
        <taxon>Coniochaetaceae</taxon>
        <taxon>Coniochaeta</taxon>
    </lineage>
</organism>
<dbReference type="AlphaFoldDB" id="A0AA38VTY9"/>
<feature type="region of interest" description="Disordered" evidence="1">
    <location>
        <begin position="505"/>
        <end position="542"/>
    </location>
</feature>
<evidence type="ECO:0000256" key="1">
    <source>
        <dbReference type="SAM" id="MobiDB-lite"/>
    </source>
</evidence>
<dbReference type="Proteomes" id="UP001174691">
    <property type="component" value="Unassembled WGS sequence"/>
</dbReference>
<gene>
    <name evidence="2" type="ORF">NKR19_g457</name>
</gene>
<feature type="compositionally biased region" description="Polar residues" evidence="1">
    <location>
        <begin position="505"/>
        <end position="514"/>
    </location>
</feature>
<protein>
    <submittedName>
        <fullName evidence="2">Major facilitator superfamily domain, general substrate transporter</fullName>
    </submittedName>
</protein>
<sequence length="598" mass="67264">MSGSLNEFLDAVVGKDVREQFRNNLAARKNTPSITNHFICRGELPEFFISSTTLWIVDRILEQQTVGQFFLAAMGNRPLATGETVSQPLDSDEWSLATRAISSWAPPPFDTEQLVPTDRMMQLIGSDEEPDRMQLISKELQAMKSRLWEGIMPLSARRWRERQLYDPANFSAACRILSMAVNVFLYLNQPMVKAALRETFNLIDDALRIFENALNAKLTIEKKPAVEVCKKWHQFVRDKYDLMANRTHSWIINHVDHMKSRILDQLEALVREGAETGAGDSERRLLDMWQDISEIASQADYAVLIPMDGYQGSSVDVPGSEYDFRSEPLRAHPDIHQRNLDYHHRRGHLTMTLMVFQAASKPAGDDPAATLRLQDAGQKLARAELRGEPVRYGKEPWAMMINEDEEWGFVAYRAYHSCTDAEWDEYRAKFDADSADWGAELVGIDDLRERSKIHWLDAKEFGIDAEDIEALKGSFKAFAETAEFPAGLATDMFLVADEASVSSYLKPQPETSPSGEGGGFICAVDANHDPSEGADRPDESPGYSGTLRVLGSLLWDDLSAIVASHTQHLEALWPLAMNHPSLVYTGPVEKIRRQAGTI</sequence>
<evidence type="ECO:0000313" key="3">
    <source>
        <dbReference type="Proteomes" id="UP001174691"/>
    </source>
</evidence>
<feature type="compositionally biased region" description="Basic and acidic residues" evidence="1">
    <location>
        <begin position="526"/>
        <end position="539"/>
    </location>
</feature>
<proteinExistence type="predicted"/>
<comment type="caution">
    <text evidence="2">The sequence shown here is derived from an EMBL/GenBank/DDBJ whole genome shotgun (WGS) entry which is preliminary data.</text>
</comment>
<keyword evidence="3" id="KW-1185">Reference proteome</keyword>